<comment type="similarity">
    <text evidence="2">Belongs to the TRAFAC class translation factor GTPase superfamily. Classic translation factor GTPase family. EF-Tu/EF-1A subfamily.</text>
</comment>
<dbReference type="Gene3D" id="3.40.50.300">
    <property type="entry name" value="P-loop containing nucleotide triphosphate hydrolases"/>
    <property type="match status" value="1"/>
</dbReference>
<dbReference type="InterPro" id="IPR009000">
    <property type="entry name" value="Transl_B-barrel_sf"/>
</dbReference>
<dbReference type="EMBL" id="LR877151">
    <property type="protein sequence ID" value="CAD2216603.1"/>
    <property type="molecule type" value="Genomic_DNA"/>
</dbReference>
<dbReference type="FunFam" id="3.40.50.300:FF:000204">
    <property type="entry name" value="Translation elongation factor Tu"/>
    <property type="match status" value="1"/>
</dbReference>
<accession>A0A7G2CD07</accession>
<dbReference type="Pfam" id="PF00009">
    <property type="entry name" value="GTP_EFTU"/>
    <property type="match status" value="1"/>
</dbReference>
<dbReference type="OrthoDB" id="342024at2759"/>
<dbReference type="FunFam" id="2.40.30.10:FF:000070">
    <property type="entry name" value="Translation elongation factor EF-1 subunit"/>
    <property type="match status" value="1"/>
</dbReference>
<dbReference type="InterPro" id="IPR054696">
    <property type="entry name" value="GTP-eEF1A_C"/>
</dbReference>
<dbReference type="InterPro" id="IPR031157">
    <property type="entry name" value="G_TR_CS"/>
</dbReference>
<evidence type="ECO:0000313" key="13">
    <source>
        <dbReference type="Proteomes" id="UP000515908"/>
    </source>
</evidence>
<dbReference type="VEuPathDB" id="TriTrypDB:ADEAN_000406500"/>
<dbReference type="PANTHER" id="PTHR23115">
    <property type="entry name" value="TRANSLATION FACTOR"/>
    <property type="match status" value="1"/>
</dbReference>
<evidence type="ECO:0000256" key="7">
    <source>
        <dbReference type="ARBA" id="ARBA00023134"/>
    </source>
</evidence>
<proteinExistence type="inferred from homology"/>
<feature type="region of interest" description="Disordered" evidence="9">
    <location>
        <begin position="147"/>
        <end position="195"/>
    </location>
</feature>
<dbReference type="GO" id="GO:0003746">
    <property type="term" value="F:translation elongation factor activity"/>
    <property type="evidence" value="ECO:0007669"/>
    <property type="project" value="UniProtKB-KW"/>
</dbReference>
<keyword evidence="12" id="KW-0251">Elongation factor</keyword>
<keyword evidence="13" id="KW-1185">Reference proteome</keyword>
<feature type="compositionally biased region" description="Low complexity" evidence="9">
    <location>
        <begin position="178"/>
        <end position="194"/>
    </location>
</feature>
<evidence type="ECO:0000256" key="2">
    <source>
        <dbReference type="ARBA" id="ARBA00007249"/>
    </source>
</evidence>
<feature type="domain" description="Tr-type G" evidence="11">
    <location>
        <begin position="212"/>
        <end position="433"/>
    </location>
</feature>
<keyword evidence="3" id="KW-0963">Cytoplasm</keyword>
<evidence type="ECO:0000256" key="10">
    <source>
        <dbReference type="SAM" id="SignalP"/>
    </source>
</evidence>
<dbReference type="SUPFAM" id="SSF52540">
    <property type="entry name" value="P-loop containing nucleoside triphosphate hydrolases"/>
    <property type="match status" value="1"/>
</dbReference>
<sequence length="634" mass="69843">MPVVLFLSLALPFFLFSRTMNRHHKFYAELEAALEDDEYDDYYDEDEEEYYEEEQGEYDEAEDGAAAPQEAAPVVRRTSIHPDTDPDYDLLNDLLTVLDKRWSTEHPLEIPFPEEERVSALRGSNYDADGACATLYRDRLESKKNKGPKVLKVVGTGKNDKRKDDPSEEGGMEEEDTSASGTGVSSSVTLSKGKNSNKYRKSVELLKPDPTKPDCTFIIAGHVDAGKSTTLGHLLLLLGKVDVREVEKNAKDSKGTHKESFKYAWLLDQSEEERRRGVTIDSGSYCFETPHRRVHVLDAPGHKDYVLSMMSSATQADAAILIVNAAPSEFETGLANGTKEHLIVLKTLGVGSIVVAVNKMDAAGFSEERYQYIVRELKLLFKQLVLNESVIQGFVPISGMGGVNLVTPAVEELPWYTGGTLVDLLDSCPLESRLLDAPLRLSLQDLRDGTVYCKVESGTVVKGDTLHFMPADVTLLVRSIEKPTVGALVDAAFAGEVVELQTNSPLVGLYPGNVGCELGVYNLHCSTDIEVHLQTFELLRQSMLPGSSYTLVLHALTVPVKVLMLVSKMNNKGEWSKGMVKCVPAKAQAIVVLRCEQKIVAEPAVECRALGRFILQQDGETVAGGLVRRVVQPY</sequence>
<dbReference type="SUPFAM" id="SSF50465">
    <property type="entry name" value="EF-Tu/eEF-1alpha/eIF2-gamma C-terminal domain"/>
    <property type="match status" value="1"/>
</dbReference>
<dbReference type="PRINTS" id="PR00315">
    <property type="entry name" value="ELONGATNFCT"/>
</dbReference>
<dbReference type="GO" id="GO:0005525">
    <property type="term" value="F:GTP binding"/>
    <property type="evidence" value="ECO:0007669"/>
    <property type="project" value="UniProtKB-KW"/>
</dbReference>
<protein>
    <submittedName>
        <fullName evidence="12">Elongation factor Tu GTP binding domain/Elongation factor Tu C-terminal domain containing protein, putative</fullName>
    </submittedName>
</protein>
<keyword evidence="7" id="KW-0342">GTP-binding</keyword>
<dbReference type="Proteomes" id="UP000515908">
    <property type="component" value="Chromosome 07"/>
</dbReference>
<keyword evidence="4" id="KW-0547">Nucleotide-binding</keyword>
<evidence type="ECO:0000256" key="3">
    <source>
        <dbReference type="ARBA" id="ARBA00022490"/>
    </source>
</evidence>
<feature type="chain" id="PRO_5028888657" evidence="10">
    <location>
        <begin position="18"/>
        <end position="634"/>
    </location>
</feature>
<comment type="catalytic activity">
    <reaction evidence="8">
        <text>GTP + H2O = GDP + phosphate + H(+)</text>
        <dbReference type="Rhea" id="RHEA:19669"/>
        <dbReference type="ChEBI" id="CHEBI:15377"/>
        <dbReference type="ChEBI" id="CHEBI:15378"/>
        <dbReference type="ChEBI" id="CHEBI:37565"/>
        <dbReference type="ChEBI" id="CHEBI:43474"/>
        <dbReference type="ChEBI" id="CHEBI:58189"/>
    </reaction>
    <physiologicalReaction direction="left-to-right" evidence="8">
        <dbReference type="Rhea" id="RHEA:19670"/>
    </physiologicalReaction>
</comment>
<dbReference type="GO" id="GO:0005737">
    <property type="term" value="C:cytoplasm"/>
    <property type="evidence" value="ECO:0007669"/>
    <property type="project" value="UniProtKB-SubCell"/>
</dbReference>
<dbReference type="InterPro" id="IPR000795">
    <property type="entry name" value="T_Tr_GTP-bd_dom"/>
</dbReference>
<dbReference type="AlphaFoldDB" id="A0A7G2CD07"/>
<organism evidence="12 13">
    <name type="scientific">Angomonas deanei</name>
    <dbReference type="NCBI Taxonomy" id="59799"/>
    <lineage>
        <taxon>Eukaryota</taxon>
        <taxon>Discoba</taxon>
        <taxon>Euglenozoa</taxon>
        <taxon>Kinetoplastea</taxon>
        <taxon>Metakinetoplastina</taxon>
        <taxon>Trypanosomatida</taxon>
        <taxon>Trypanosomatidae</taxon>
        <taxon>Strigomonadinae</taxon>
        <taxon>Angomonas</taxon>
    </lineage>
</organism>
<evidence type="ECO:0000256" key="6">
    <source>
        <dbReference type="ARBA" id="ARBA00022917"/>
    </source>
</evidence>
<dbReference type="InterPro" id="IPR050100">
    <property type="entry name" value="TRAFAC_GTPase_members"/>
</dbReference>
<feature type="signal peptide" evidence="10">
    <location>
        <begin position="1"/>
        <end position="17"/>
    </location>
</feature>
<evidence type="ECO:0000256" key="4">
    <source>
        <dbReference type="ARBA" id="ARBA00022741"/>
    </source>
</evidence>
<evidence type="ECO:0000259" key="11">
    <source>
        <dbReference type="PROSITE" id="PS51722"/>
    </source>
</evidence>
<keyword evidence="10" id="KW-0732">Signal</keyword>
<name>A0A7G2CD07_9TRYP</name>
<dbReference type="Gene3D" id="2.40.30.10">
    <property type="entry name" value="Translation factors"/>
    <property type="match status" value="2"/>
</dbReference>
<dbReference type="InterPro" id="IPR027417">
    <property type="entry name" value="P-loop_NTPase"/>
</dbReference>
<keyword evidence="6" id="KW-0648">Protein biosynthesis</keyword>
<dbReference type="PROSITE" id="PS51722">
    <property type="entry name" value="G_TR_2"/>
    <property type="match status" value="1"/>
</dbReference>
<evidence type="ECO:0000256" key="8">
    <source>
        <dbReference type="ARBA" id="ARBA00049117"/>
    </source>
</evidence>
<comment type="subcellular location">
    <subcellularLocation>
        <location evidence="1">Cytoplasm</location>
    </subcellularLocation>
</comment>
<dbReference type="GO" id="GO:0003924">
    <property type="term" value="F:GTPase activity"/>
    <property type="evidence" value="ECO:0007669"/>
    <property type="project" value="InterPro"/>
</dbReference>
<dbReference type="InterPro" id="IPR009001">
    <property type="entry name" value="Transl_elong_EF1A/Init_IF2_C"/>
</dbReference>
<keyword evidence="5" id="KW-0378">Hydrolase</keyword>
<evidence type="ECO:0000256" key="5">
    <source>
        <dbReference type="ARBA" id="ARBA00022801"/>
    </source>
</evidence>
<evidence type="ECO:0000313" key="12">
    <source>
        <dbReference type="EMBL" id="CAD2216603.1"/>
    </source>
</evidence>
<dbReference type="SUPFAM" id="SSF50447">
    <property type="entry name" value="Translation proteins"/>
    <property type="match status" value="1"/>
</dbReference>
<reference evidence="12 13" key="1">
    <citation type="submission" date="2020-08" db="EMBL/GenBank/DDBJ databases">
        <authorList>
            <person name="Newling K."/>
            <person name="Davey J."/>
            <person name="Forrester S."/>
        </authorList>
    </citation>
    <scope>NUCLEOTIDE SEQUENCE [LARGE SCALE GENOMIC DNA]</scope>
    <source>
        <strain evidence="13">Crithidia deanei Carvalho (ATCC PRA-265)</strain>
    </source>
</reference>
<feature type="compositionally biased region" description="Acidic residues" evidence="9">
    <location>
        <begin position="166"/>
        <end position="177"/>
    </location>
</feature>
<evidence type="ECO:0000256" key="1">
    <source>
        <dbReference type="ARBA" id="ARBA00004496"/>
    </source>
</evidence>
<dbReference type="Pfam" id="PF22594">
    <property type="entry name" value="GTP-eEF1A_C"/>
    <property type="match status" value="1"/>
</dbReference>
<evidence type="ECO:0000256" key="9">
    <source>
        <dbReference type="SAM" id="MobiDB-lite"/>
    </source>
</evidence>
<gene>
    <name evidence="12" type="ORF">ADEAN_000406500</name>
</gene>
<dbReference type="PROSITE" id="PS00301">
    <property type="entry name" value="G_TR_1"/>
    <property type="match status" value="1"/>
</dbReference>